<name>A0A8D8CWC6_CULPI</name>
<sequence>MKRCWSTSGIIFALGGLNVGKSIRMESSGVSLSTLEGSTVPLDSSIRCIRNSASSLMNALRVLGGKISIFSGPLKFLCSPNDSPLVARMSTCVSTRLLAAGTSMSSVRFVL</sequence>
<evidence type="ECO:0000313" key="1">
    <source>
        <dbReference type="EMBL" id="CAG6500873.1"/>
    </source>
</evidence>
<accession>A0A8D8CWC6</accession>
<proteinExistence type="predicted"/>
<dbReference type="AlphaFoldDB" id="A0A8D8CWC6"/>
<dbReference type="EMBL" id="HBUE01141240">
    <property type="protein sequence ID" value="CAG6500873.1"/>
    <property type="molecule type" value="Transcribed_RNA"/>
</dbReference>
<dbReference type="EMBL" id="HBUE01268041">
    <property type="protein sequence ID" value="CAG6562586.1"/>
    <property type="molecule type" value="Transcribed_RNA"/>
</dbReference>
<organism evidence="1">
    <name type="scientific">Culex pipiens</name>
    <name type="common">House mosquito</name>
    <dbReference type="NCBI Taxonomy" id="7175"/>
    <lineage>
        <taxon>Eukaryota</taxon>
        <taxon>Metazoa</taxon>
        <taxon>Ecdysozoa</taxon>
        <taxon>Arthropoda</taxon>
        <taxon>Hexapoda</taxon>
        <taxon>Insecta</taxon>
        <taxon>Pterygota</taxon>
        <taxon>Neoptera</taxon>
        <taxon>Endopterygota</taxon>
        <taxon>Diptera</taxon>
        <taxon>Nematocera</taxon>
        <taxon>Culicoidea</taxon>
        <taxon>Culicidae</taxon>
        <taxon>Culicinae</taxon>
        <taxon>Culicini</taxon>
        <taxon>Culex</taxon>
        <taxon>Culex</taxon>
    </lineage>
</organism>
<dbReference type="EMBL" id="HBUE01162844">
    <property type="protein sequence ID" value="CAG6511180.1"/>
    <property type="molecule type" value="Transcribed_RNA"/>
</dbReference>
<reference evidence="1" key="1">
    <citation type="submission" date="2021-05" db="EMBL/GenBank/DDBJ databases">
        <authorList>
            <person name="Alioto T."/>
            <person name="Alioto T."/>
            <person name="Gomez Garrido J."/>
        </authorList>
    </citation>
    <scope>NUCLEOTIDE SEQUENCE</scope>
</reference>
<protein>
    <submittedName>
        <fullName evidence="1">(northern house mosquito) hypothetical protein</fullName>
    </submittedName>
</protein>